<feature type="region of interest" description="Disordered" evidence="1">
    <location>
        <begin position="1"/>
        <end position="21"/>
    </location>
</feature>
<evidence type="ECO:0000313" key="3">
    <source>
        <dbReference type="EMBL" id="GKV00607.1"/>
    </source>
</evidence>
<feature type="region of interest" description="Disordered" evidence="1">
    <location>
        <begin position="36"/>
        <end position="74"/>
    </location>
</feature>
<dbReference type="Pfam" id="PF24626">
    <property type="entry name" value="SH3_Tf2-1"/>
    <property type="match status" value="1"/>
</dbReference>
<dbReference type="InterPro" id="IPR056924">
    <property type="entry name" value="SH3_Tf2-1"/>
</dbReference>
<dbReference type="AlphaFoldDB" id="A0AAV5IFA2"/>
<proteinExistence type="predicted"/>
<dbReference type="Proteomes" id="UP001054252">
    <property type="component" value="Unassembled WGS sequence"/>
</dbReference>
<evidence type="ECO:0000256" key="1">
    <source>
        <dbReference type="SAM" id="MobiDB-lite"/>
    </source>
</evidence>
<evidence type="ECO:0000313" key="4">
    <source>
        <dbReference type="Proteomes" id="UP001054252"/>
    </source>
</evidence>
<name>A0AAV5IFA2_9ROSI</name>
<accession>A0AAV5IFA2</accession>
<feature type="domain" description="Tf2-1-like SH3-like" evidence="2">
    <location>
        <begin position="2"/>
        <end position="39"/>
    </location>
</feature>
<feature type="compositionally biased region" description="Basic and acidic residues" evidence="1">
    <location>
        <begin position="40"/>
        <end position="52"/>
    </location>
</feature>
<comment type="caution">
    <text evidence="3">The sequence shown here is derived from an EMBL/GenBank/DDBJ whole genome shotgun (WGS) entry which is preliminary data.</text>
</comment>
<protein>
    <recommendedName>
        <fullName evidence="2">Tf2-1-like SH3-like domain-containing protein</fullName>
    </recommendedName>
</protein>
<dbReference type="EMBL" id="BPVZ01000015">
    <property type="protein sequence ID" value="GKV00607.1"/>
    <property type="molecule type" value="Genomic_DNA"/>
</dbReference>
<feature type="compositionally biased region" description="Polar residues" evidence="1">
    <location>
        <begin position="53"/>
        <end position="65"/>
    </location>
</feature>
<reference evidence="3 4" key="1">
    <citation type="journal article" date="2021" name="Commun. Biol.">
        <title>The genome of Shorea leprosula (Dipterocarpaceae) highlights the ecological relevance of drought in aseasonal tropical rainforests.</title>
        <authorList>
            <person name="Ng K.K.S."/>
            <person name="Kobayashi M.J."/>
            <person name="Fawcett J.A."/>
            <person name="Hatakeyama M."/>
            <person name="Paape T."/>
            <person name="Ng C.H."/>
            <person name="Ang C.C."/>
            <person name="Tnah L.H."/>
            <person name="Lee C.T."/>
            <person name="Nishiyama T."/>
            <person name="Sese J."/>
            <person name="O'Brien M.J."/>
            <person name="Copetti D."/>
            <person name="Mohd Noor M.I."/>
            <person name="Ong R.C."/>
            <person name="Putra M."/>
            <person name="Sireger I.Z."/>
            <person name="Indrioko S."/>
            <person name="Kosugi Y."/>
            <person name="Izuno A."/>
            <person name="Isagi Y."/>
            <person name="Lee S.L."/>
            <person name="Shimizu K.K."/>
        </authorList>
    </citation>
    <scope>NUCLEOTIDE SEQUENCE [LARGE SCALE GENOMIC DNA]</scope>
    <source>
        <strain evidence="3">214</strain>
    </source>
</reference>
<evidence type="ECO:0000259" key="2">
    <source>
        <dbReference type="Pfam" id="PF24626"/>
    </source>
</evidence>
<keyword evidence="4" id="KW-1185">Reference proteome</keyword>
<sequence length="279" mass="32020">MHKERFPAQRHSKLQPRGDGPFQVIARINDNAYKLELPGDDLRTNPFEERGNDGNQDDSISTTSCDPLRTQGGPVTRARAKMREALNGLIEQIWVENNIQQANRSLDDYQGMAYNPNGEGGIESEILRDFSLWVWRQPTLYLWFLLRHRQRVKVFTFGSCCDINNGSRSYHKPDLAFLEFRNPLSCCGSHSSLWGSHQEALTDLATLVGKHFTVGMGFLLISNHLGQFSGLRYQEARLKILQREKYPNCGPIEGERNNVEWYVMVNLLSSREESSRQKM</sequence>
<organism evidence="3 4">
    <name type="scientific">Rubroshorea leprosula</name>
    <dbReference type="NCBI Taxonomy" id="152421"/>
    <lineage>
        <taxon>Eukaryota</taxon>
        <taxon>Viridiplantae</taxon>
        <taxon>Streptophyta</taxon>
        <taxon>Embryophyta</taxon>
        <taxon>Tracheophyta</taxon>
        <taxon>Spermatophyta</taxon>
        <taxon>Magnoliopsida</taxon>
        <taxon>eudicotyledons</taxon>
        <taxon>Gunneridae</taxon>
        <taxon>Pentapetalae</taxon>
        <taxon>rosids</taxon>
        <taxon>malvids</taxon>
        <taxon>Malvales</taxon>
        <taxon>Dipterocarpaceae</taxon>
        <taxon>Rubroshorea</taxon>
    </lineage>
</organism>
<gene>
    <name evidence="3" type="ORF">SLEP1_g13274</name>
</gene>